<evidence type="ECO:0000259" key="9">
    <source>
        <dbReference type="Pfam" id="PF01061"/>
    </source>
</evidence>
<evidence type="ECO:0000256" key="7">
    <source>
        <dbReference type="ARBA" id="ARBA00023136"/>
    </source>
</evidence>
<feature type="transmembrane region" description="Helical" evidence="8">
    <location>
        <begin position="73"/>
        <end position="98"/>
    </location>
</feature>
<evidence type="ECO:0000256" key="3">
    <source>
        <dbReference type="ARBA" id="ARBA00022448"/>
    </source>
</evidence>
<name>A0A7G9SBS0_9SPHN</name>
<sequence>MLDRGAISKAHHGRGLAEWCRVQVDLVLALIERDVRSRFGETGAGYGLAFLAPLAWIGATYLAFWLIGRTSPVYADTITFIISGLIPYALFRYAVTAVGRARSLARPLMIYPTITEGHVAAAAAVLEFVNGLVLLGIVLALNWVVFGDFEMADPFAFLWGMVLCWALGASYAYALLSLSRINSRIQSIGLVLIRPTFFLSAILFTANELPERILEVLGWNPLLHAVEIARDGMLFHYESRVASAGYALACVAGLLLLAVAANAARRD</sequence>
<dbReference type="RefSeq" id="WP_187542287.1">
    <property type="nucleotide sequence ID" value="NZ_CP060717.1"/>
</dbReference>
<dbReference type="AlphaFoldDB" id="A0A7G9SBS0"/>
<dbReference type="InterPro" id="IPR000412">
    <property type="entry name" value="ABC_2_transport"/>
</dbReference>
<evidence type="ECO:0000313" key="11">
    <source>
        <dbReference type="Proteomes" id="UP000515955"/>
    </source>
</evidence>
<dbReference type="Proteomes" id="UP000515955">
    <property type="component" value="Chromosome"/>
</dbReference>
<accession>A0A7G9SBS0</accession>
<feature type="transmembrane region" description="Helical" evidence="8">
    <location>
        <begin position="156"/>
        <end position="176"/>
    </location>
</feature>
<dbReference type="KEGG" id="srhi:H9L12_01255"/>
<protein>
    <submittedName>
        <fullName evidence="10">ABC transporter permease</fullName>
    </submittedName>
</protein>
<evidence type="ECO:0000256" key="4">
    <source>
        <dbReference type="ARBA" id="ARBA00022475"/>
    </source>
</evidence>
<dbReference type="InterPro" id="IPR013525">
    <property type="entry name" value="ABC2_TM"/>
</dbReference>
<proteinExistence type="inferred from homology"/>
<comment type="subcellular location">
    <subcellularLocation>
        <location evidence="1">Cell inner membrane</location>
        <topology evidence="1">Multi-pass membrane protein</topology>
    </subcellularLocation>
</comment>
<feature type="domain" description="ABC-2 type transporter transmembrane" evidence="9">
    <location>
        <begin position="27"/>
        <end position="233"/>
    </location>
</feature>
<gene>
    <name evidence="10" type="ORF">H9L12_01255</name>
</gene>
<comment type="similarity">
    <text evidence="2">Belongs to the ABC-2 integral membrane protein family.</text>
</comment>
<dbReference type="GO" id="GO:0043190">
    <property type="term" value="C:ATP-binding cassette (ABC) transporter complex"/>
    <property type="evidence" value="ECO:0007669"/>
    <property type="project" value="InterPro"/>
</dbReference>
<dbReference type="PANTHER" id="PTHR30413:SF8">
    <property type="entry name" value="TRANSPORT PERMEASE PROTEIN"/>
    <property type="match status" value="1"/>
</dbReference>
<dbReference type="GO" id="GO:0015920">
    <property type="term" value="P:lipopolysaccharide transport"/>
    <property type="evidence" value="ECO:0007669"/>
    <property type="project" value="TreeGrafter"/>
</dbReference>
<dbReference type="PANTHER" id="PTHR30413">
    <property type="entry name" value="INNER MEMBRANE TRANSPORT PERMEASE"/>
    <property type="match status" value="1"/>
</dbReference>
<dbReference type="EMBL" id="CP060717">
    <property type="protein sequence ID" value="QNN65295.1"/>
    <property type="molecule type" value="Genomic_DNA"/>
</dbReference>
<dbReference type="Pfam" id="PF01061">
    <property type="entry name" value="ABC2_membrane"/>
    <property type="match status" value="1"/>
</dbReference>
<evidence type="ECO:0000256" key="1">
    <source>
        <dbReference type="ARBA" id="ARBA00004429"/>
    </source>
</evidence>
<organism evidence="10 11">
    <name type="scientific">Sphingomonas rhizophila</name>
    <dbReference type="NCBI Taxonomy" id="2071607"/>
    <lineage>
        <taxon>Bacteria</taxon>
        <taxon>Pseudomonadati</taxon>
        <taxon>Pseudomonadota</taxon>
        <taxon>Alphaproteobacteria</taxon>
        <taxon>Sphingomonadales</taxon>
        <taxon>Sphingomonadaceae</taxon>
        <taxon>Sphingomonas</taxon>
    </lineage>
</organism>
<evidence type="ECO:0000256" key="6">
    <source>
        <dbReference type="ARBA" id="ARBA00022989"/>
    </source>
</evidence>
<keyword evidence="7 8" id="KW-0472">Membrane</keyword>
<evidence type="ECO:0000256" key="2">
    <source>
        <dbReference type="ARBA" id="ARBA00007783"/>
    </source>
</evidence>
<feature type="transmembrane region" description="Helical" evidence="8">
    <location>
        <begin position="119"/>
        <end position="144"/>
    </location>
</feature>
<feature type="transmembrane region" description="Helical" evidence="8">
    <location>
        <begin position="243"/>
        <end position="264"/>
    </location>
</feature>
<dbReference type="PRINTS" id="PR00164">
    <property type="entry name" value="ABC2TRNSPORT"/>
</dbReference>
<evidence type="ECO:0000256" key="8">
    <source>
        <dbReference type="SAM" id="Phobius"/>
    </source>
</evidence>
<reference evidence="10 11" key="1">
    <citation type="submission" date="2020-08" db="EMBL/GenBank/DDBJ databases">
        <title>Genome sequence of Sphingomonas rhizophila KACC 19189T.</title>
        <authorList>
            <person name="Hyun D.-W."/>
            <person name="Bae J.-W."/>
        </authorList>
    </citation>
    <scope>NUCLEOTIDE SEQUENCE [LARGE SCALE GENOMIC DNA]</scope>
    <source>
        <strain evidence="10 11">KACC 19189</strain>
    </source>
</reference>
<keyword evidence="3" id="KW-0813">Transport</keyword>
<keyword evidence="6 8" id="KW-1133">Transmembrane helix</keyword>
<feature type="transmembrane region" description="Helical" evidence="8">
    <location>
        <begin position="46"/>
        <end position="67"/>
    </location>
</feature>
<evidence type="ECO:0000256" key="5">
    <source>
        <dbReference type="ARBA" id="ARBA00022692"/>
    </source>
</evidence>
<feature type="transmembrane region" description="Helical" evidence="8">
    <location>
        <begin position="188"/>
        <end position="206"/>
    </location>
</feature>
<dbReference type="GO" id="GO:0140359">
    <property type="term" value="F:ABC-type transporter activity"/>
    <property type="evidence" value="ECO:0007669"/>
    <property type="project" value="InterPro"/>
</dbReference>
<keyword evidence="11" id="KW-1185">Reference proteome</keyword>
<keyword evidence="4" id="KW-1003">Cell membrane</keyword>
<evidence type="ECO:0000313" key="10">
    <source>
        <dbReference type="EMBL" id="QNN65295.1"/>
    </source>
</evidence>
<keyword evidence="5 8" id="KW-0812">Transmembrane</keyword>